<dbReference type="Pfam" id="PF18857">
    <property type="entry name" value="LPD38"/>
    <property type="match status" value="1"/>
</dbReference>
<feature type="region of interest" description="Disordered" evidence="1">
    <location>
        <begin position="445"/>
        <end position="466"/>
    </location>
</feature>
<accession>A0A084INL0</accession>
<feature type="compositionally biased region" description="Low complexity" evidence="1">
    <location>
        <begin position="527"/>
        <end position="541"/>
    </location>
</feature>
<feature type="compositionally biased region" description="Basic and acidic residues" evidence="1">
    <location>
        <begin position="1190"/>
        <end position="1205"/>
    </location>
</feature>
<reference evidence="5 6" key="1">
    <citation type="submission" date="2013-03" db="EMBL/GenBank/DDBJ databases">
        <title>Salinisphaera hydrothermalis C41B8 Genome Sequencing.</title>
        <authorList>
            <person name="Li C."/>
            <person name="Lai Q."/>
            <person name="Shao Z."/>
        </authorList>
    </citation>
    <scope>NUCLEOTIDE SEQUENCE [LARGE SCALE GENOMIC DNA]</scope>
    <source>
        <strain evidence="5 6">C41B8</strain>
    </source>
</reference>
<dbReference type="Pfam" id="PF18809">
    <property type="entry name" value="PBECR1"/>
    <property type="match status" value="1"/>
</dbReference>
<dbReference type="Pfam" id="PF18763">
    <property type="entry name" value="ddrB-ParB"/>
    <property type="match status" value="1"/>
</dbReference>
<feature type="compositionally biased region" description="Low complexity" evidence="1">
    <location>
        <begin position="1222"/>
        <end position="1231"/>
    </location>
</feature>
<feature type="domain" description="Large polyvalent protein associated" evidence="4">
    <location>
        <begin position="2867"/>
        <end position="3088"/>
    </location>
</feature>
<feature type="region of interest" description="Disordered" evidence="1">
    <location>
        <begin position="602"/>
        <end position="816"/>
    </location>
</feature>
<feature type="region of interest" description="Disordered" evidence="1">
    <location>
        <begin position="1173"/>
        <end position="1264"/>
    </location>
</feature>
<comment type="caution">
    <text evidence="5">The sequence shown here is derived from an EMBL/GenBank/DDBJ whole genome shotgun (WGS) entry which is preliminary data.</text>
</comment>
<feature type="region of interest" description="Disordered" evidence="1">
    <location>
        <begin position="2479"/>
        <end position="2517"/>
    </location>
</feature>
<feature type="compositionally biased region" description="Basic and acidic residues" evidence="1">
    <location>
        <begin position="678"/>
        <end position="694"/>
    </location>
</feature>
<organism evidence="5 6">
    <name type="scientific">Salinisphaera hydrothermalis (strain C41B8)</name>
    <dbReference type="NCBI Taxonomy" id="1304275"/>
    <lineage>
        <taxon>Bacteria</taxon>
        <taxon>Pseudomonadati</taxon>
        <taxon>Pseudomonadota</taxon>
        <taxon>Gammaproteobacteria</taxon>
        <taxon>Salinisphaerales</taxon>
        <taxon>Salinisphaeraceae</taxon>
        <taxon>Salinisphaera</taxon>
    </lineage>
</organism>
<evidence type="ECO:0000259" key="2">
    <source>
        <dbReference type="Pfam" id="PF18763"/>
    </source>
</evidence>
<dbReference type="eggNOG" id="COG0456">
    <property type="taxonomic scope" value="Bacteria"/>
</dbReference>
<protein>
    <submittedName>
        <fullName evidence="5">Uncharacterized protein</fullName>
    </submittedName>
</protein>
<feature type="domain" description="DdrB-like" evidence="2">
    <location>
        <begin position="808"/>
        <end position="937"/>
    </location>
</feature>
<evidence type="ECO:0000256" key="1">
    <source>
        <dbReference type="SAM" id="MobiDB-lite"/>
    </source>
</evidence>
<feature type="region of interest" description="Disordered" evidence="1">
    <location>
        <begin position="45"/>
        <end position="128"/>
    </location>
</feature>
<gene>
    <name evidence="5" type="ORF">C41B8_05313</name>
</gene>
<feature type="compositionally biased region" description="Low complexity" evidence="1">
    <location>
        <begin position="602"/>
        <end position="616"/>
    </location>
</feature>
<dbReference type="STRING" id="1304275.C41B8_05313"/>
<evidence type="ECO:0000313" key="5">
    <source>
        <dbReference type="EMBL" id="KEZ78294.1"/>
    </source>
</evidence>
<feature type="compositionally biased region" description="Basic and acidic residues" evidence="1">
    <location>
        <begin position="737"/>
        <end position="758"/>
    </location>
</feature>
<feature type="compositionally biased region" description="Basic and acidic residues" evidence="1">
    <location>
        <begin position="1860"/>
        <end position="1875"/>
    </location>
</feature>
<feature type="compositionally biased region" description="Polar residues" evidence="1">
    <location>
        <begin position="759"/>
        <end position="768"/>
    </location>
</feature>
<feature type="domain" description="Phage-Barnase-EndoU-ColicinE5/D-RelE-like nuclease" evidence="3">
    <location>
        <begin position="1283"/>
        <end position="1392"/>
    </location>
</feature>
<feature type="region of interest" description="Disordered" evidence="1">
    <location>
        <begin position="514"/>
        <end position="545"/>
    </location>
</feature>
<dbReference type="InterPro" id="IPR040561">
    <property type="entry name" value="LPD38"/>
</dbReference>
<keyword evidence="6" id="KW-1185">Reference proteome</keyword>
<dbReference type="Proteomes" id="UP000028302">
    <property type="component" value="Unassembled WGS sequence"/>
</dbReference>
<feature type="region of interest" description="Disordered" evidence="1">
    <location>
        <begin position="828"/>
        <end position="849"/>
    </location>
</feature>
<evidence type="ECO:0000313" key="6">
    <source>
        <dbReference type="Proteomes" id="UP000028302"/>
    </source>
</evidence>
<dbReference type="OrthoDB" id="9814088at2"/>
<dbReference type="PATRIC" id="fig|1304275.5.peg.1087"/>
<feature type="compositionally biased region" description="Polar residues" evidence="1">
    <location>
        <begin position="116"/>
        <end position="125"/>
    </location>
</feature>
<dbReference type="eggNOG" id="COG1040">
    <property type="taxonomic scope" value="Bacteria"/>
</dbReference>
<dbReference type="InterPro" id="IPR041092">
    <property type="entry name" value="PBECR1"/>
</dbReference>
<evidence type="ECO:0000259" key="3">
    <source>
        <dbReference type="Pfam" id="PF18809"/>
    </source>
</evidence>
<dbReference type="InterPro" id="IPR041398">
    <property type="entry name" value="DdrB_dom"/>
</dbReference>
<feature type="compositionally biased region" description="Basic and acidic residues" evidence="1">
    <location>
        <begin position="1839"/>
        <end position="1850"/>
    </location>
</feature>
<feature type="compositionally biased region" description="Basic and acidic residues" evidence="1">
    <location>
        <begin position="796"/>
        <end position="814"/>
    </location>
</feature>
<proteinExistence type="predicted"/>
<evidence type="ECO:0000259" key="4">
    <source>
        <dbReference type="Pfam" id="PF18857"/>
    </source>
</evidence>
<dbReference type="EMBL" id="APNK01000005">
    <property type="protein sequence ID" value="KEZ78294.1"/>
    <property type="molecule type" value="Genomic_DNA"/>
</dbReference>
<dbReference type="RefSeq" id="WP_037335138.1">
    <property type="nucleotide sequence ID" value="NZ_APNK01000005.1"/>
</dbReference>
<name>A0A084INL0_SALHC</name>
<feature type="compositionally biased region" description="Basic and acidic residues" evidence="1">
    <location>
        <begin position="630"/>
        <end position="639"/>
    </location>
</feature>
<feature type="compositionally biased region" description="Basic and acidic residues" evidence="1">
    <location>
        <begin position="652"/>
        <end position="667"/>
    </location>
</feature>
<feature type="compositionally biased region" description="Polar residues" evidence="1">
    <location>
        <begin position="828"/>
        <end position="840"/>
    </location>
</feature>
<feature type="region of interest" description="Disordered" evidence="1">
    <location>
        <begin position="1839"/>
        <end position="1886"/>
    </location>
</feature>
<sequence length="3217" mass="351988">MANGNDQPGKLSAFRQRYPQYNDMSDDALASALHKNFYSDIPEDQFRQQVGLQPTAPAKSGGDGFLSSVGDLLSAGPSGPIDSPSRLERETGQYGQPSQPLAAEQRDNPTPARAGSSDNGTSGPQMSAWHPSLLQRINGFFGSPDRARAANAVAAEEYAKRTGKPKEQFYTSLGGHRPILNPEGENSGAYAEKAAQVLGGEAKHLPADVANSVLRTIRGGDRSVKDSWIDKAIDATNPDSKAYQDPNFDSLRGIGQSLAFSAVGLGSFLAGSAAGNLVAPGVGTAAGATAAGAAAYRNQFDSFMDQLHDHADRVSQKLNGHPLTQQEWGDLYDKSKNYARLYGGAEALTEPAGEAMIGSTLMKSLAKKQGVGEVAHQLARTFGLELPTETITQVLQNRAEYGTGMTRHKVSAGEALRQVAVPTIAVTGLLGGGSALTGSAIRRASQSGSQAAGDTKTAKASPDPDAIIEKSMRSDTPLSDADKQALVDAGLAKRMDNGRVMPLPRMKRRAKQILDGEVTPTPEEQPSVSSDSSGPSGVSPDEAPAWQQTRRQFYQNPANMGRDHEEAVDQALRAGEPVSPQVMVDYPHLIEDQQAEHGAIDQATASASDVQQQSSAENGAEDQSALSPEEVTRRAREGVAKTASVPTMITQDMRRRLRDAGHSDDQIRQMTPQQAWDHLSEARQDQADQGDTARETPAQPDAGSKPAARPVKASEVRQAIGADVGDTVTPSGAIGHGKADTPYRVDDIDRRGHVRVTDTQDGSSTSWSRGELQRALNEGVTFTKADASGATSSDRSVPDSRRSVTTGRGDKVDVQGEFVDANDLVASHTAQGNVNPSFPESLQPRDRSRVSSQAQIGHMARNLDPELLDDTAKASDGAPIVGPDNVVESGNGRVNAIRHAYAAGNADAYRKFVERKAQRAGVDLSGMDNPVYVRRRTTAMDDGQRAEFARQANQSDLSQMSPAEQARSDAERLTVDDMALFDPSDNGNVLAASNDEFLRRFAHKIGDDEAASLRTGDGRWNKRMADRVQGAVFAKAYGDDRLLNLAAEESDPEIKNVLAGLQRAAPAFARARGADGSLGGIDTANILAEGADLVRDSRRRNQDLDELLRQQDAFSQTSPEVADAARFIDANIRSGKRLGEYFKHMADLTEHYARNGADSLFGDAVSAGDIVQTARQRSEAGDGQQAIRFSRPEQDGDLSPDERSGQEGSQQGGGRRAEAGRSESAGSQAGEVSQPQTAATNARGADQRTQFSRSAMKSVEANAARGREAMNKALLDKTTVHRAMYQPDLGWVDFEYGDEGGRVTKKGNRRGAKGISHILEARQRKDGMSLDDATHFLTETIPNTIARGAVTRRASPGQQRMQRATVSWDGNEVNLVKNPGSNAWLLTGYKRTPDATSAGNDVTGAMHPAATTARDEVGAGASQNSVTGGEGDGTSQFSRAGQFFRGHGSFAFDDQAVERRDAYQPYLQEALNKLGRHIPVTMMTIPPEQVTGDPSARGVEGMYTGTHILLFPGNIASKERAMKVLRHESMGHFGMQQILGQQFRPTMTQVKQLRDRSPAIQKLAEEVRNRYRRIDPDSDEFAEELIAVMAENKVDLPIMQRIKAAIQAFLRRLGLRKGEIGEDELNALIAQAGRYAYGKGRVLRIRPRPYTYSEPVPTYYSEMARVLSEKLPNRGPAEQMRQAIESYAKKGQIKPEELEWSGIQSWLDDQEGTVEKSDLLQALAERGVRTEETVLGSSDRDDAIEALVDEGGGRNYQDENGKYGYRWRNPSSGERVFENGFDSRDAADEALHARIGAMMEDGSIEPPATTGGVRYHEYTLPGGDNYRELLLQFPRRETDAQRAARDEATTRQRQAADAYNDVRDSGDTETTRARAQDLSAANDTRREAETAVINARRAYHSGHFEEPNIVAHLRMNERHDADGNRVLFLEEVQSDWHQEGRKRGYANHESNVPNYTVEETDTQWKAVSPDGQEVASVGKGVAAARQDAEEYLHRYIHDRSNEAAEEANRNAVLDAPFKKTWPLLAMKRAIRYAADKGIDRIAWTTGAQQAERYDLSKTIAKISYSEADDAAPSERGHLIAETHNGEKAINRYVARDDLPDYIGKEAADNLLQQEPQSNGTGFIARTLEGQQLSVGGEGMKAFYDQMLPKMTGKYIKKWGGRVGDMRVRAGDEEVGVHGFEITPEMRDAAFKGQPMFSRPPRRGDVRLVGRDENGNVRAAATVQDGKWLIVSRTGDMLGYGIKKAGNRQRAEELMGADGLTVGTEVPGQSDSSQADFQPNHLDSPEAGYFGQMAQTFVYKAQNKFEALKRLETAVEARTGERLKDEGSPYLQETLYHGRTRQAMDAFDESDVQPLLDALQKTGFRLRPVTEYVPDLDQDLAEKFGHLSAVDAYLYARHAPEANAKLAEINPGEEAMSGMSDDQAKRMTDALRGRGESDALDDVAGRVDRMTRATRDLLVDSGLEKKSTVDQWASAYDHYVPLKGEPGGPGKNGDTASRPGTGRGFDTRGSSSKHRLGRHSAAQNILANVVAGHYATITRAEKNKVGQSMLRFAQENPSDLWDIDQPMTKRMLDPVTGLVTQAPDPSQRNRDNVFVVRVNGVEHHVEFNENDTDAMRIAASLKNLGATEMGTALKLLHGLNGYLSLASTSLNPEFVISNFARDLQTAAINLNDTEASAMKRRIIADAASGKAYRAIRRHQKGQRDSEWTQYYQDFLDDGATTGWQEGYENLDQFATSLTKRLDREAPGTWAFAKRQGRNLFEFIGNANTAVENGVRLSAYIHARKDGVSRQRAAAMAKDLTVNFNRKGESADALNALYLFYNASIQGSARIMRAASSKKARRWMYGAVALGTALDVANRWVAGTDDDGENRYDRIPDYVKRMNWVVMLPPNTDMPDWVPGWARGPEGDYLKFPLPYGYNVLNYAGQKIGRAMGAIEGSVKNYNPASEAAGLMMSVMDAFNPIGASPTLLQLVSPTIADPLVQWAENKNFAGLPIHPEADPYGPPPPNYTLYYSGARGWSRWIAKELNMVSGGTEVQPGAVNISPELIDHFYDFATGGVGRFLAESADMPRKTYDLLAHGQDFNAYEIPFLGKVYGTPRTGDSRDLFYDRTTKLRYLKQEYELARSRGDRDRYQQLRQQFPGETRMLGMLDGLNKQLRDLKKRKDRVMNAKQLSDARKSEITDKIEDQQTKLYQLFNRRYRQTVLDQSGTGSTGATRTGS</sequence>